<evidence type="ECO:0000313" key="1">
    <source>
        <dbReference type="EMBL" id="OHA58691.1"/>
    </source>
</evidence>
<sequence length="194" mass="22010">MSDTFVLDVDQASELKHAFKRNGFTNAQIKELTSGDFLSGVRDVIEGRAELVVKKHLINLDADPMIPDGWKVEEHQRGGQFEWDASKVALYLDPSQQGGSIEGNKLRKKLKGKNVFNAVLLDYLLANPHLIPEEWKKDENGNTRYIFFWGTVYRRSGGGLCVRCLSWFGGRWSWVCYWLDSGWLDRSPAVVSAS</sequence>
<comment type="caution">
    <text evidence="1">The sequence shown here is derived from an EMBL/GenBank/DDBJ whole genome shotgun (WGS) entry which is preliminary data.</text>
</comment>
<dbReference type="EMBL" id="MHTJ01000003">
    <property type="protein sequence ID" value="OHA58691.1"/>
    <property type="molecule type" value="Genomic_DNA"/>
</dbReference>
<gene>
    <name evidence="1" type="ORF">A2571_02890</name>
</gene>
<dbReference type="Proteomes" id="UP000177043">
    <property type="component" value="Unassembled WGS sequence"/>
</dbReference>
<organism evidence="1 2">
    <name type="scientific">Candidatus Vogelbacteria bacterium RIFOXYD1_FULL_44_32</name>
    <dbReference type="NCBI Taxonomy" id="1802438"/>
    <lineage>
        <taxon>Bacteria</taxon>
        <taxon>Candidatus Vogeliibacteriota</taxon>
    </lineage>
</organism>
<name>A0A1G2QFD9_9BACT</name>
<proteinExistence type="predicted"/>
<reference evidence="1 2" key="1">
    <citation type="journal article" date="2016" name="Nat. Commun.">
        <title>Thousands of microbial genomes shed light on interconnected biogeochemical processes in an aquifer system.</title>
        <authorList>
            <person name="Anantharaman K."/>
            <person name="Brown C.T."/>
            <person name="Hug L.A."/>
            <person name="Sharon I."/>
            <person name="Castelle C.J."/>
            <person name="Probst A.J."/>
            <person name="Thomas B.C."/>
            <person name="Singh A."/>
            <person name="Wilkins M.J."/>
            <person name="Karaoz U."/>
            <person name="Brodie E.L."/>
            <person name="Williams K.H."/>
            <person name="Hubbard S.S."/>
            <person name="Banfield J.F."/>
        </authorList>
    </citation>
    <scope>NUCLEOTIDE SEQUENCE [LARGE SCALE GENOMIC DNA]</scope>
</reference>
<protein>
    <submittedName>
        <fullName evidence="1">Uncharacterized protein</fullName>
    </submittedName>
</protein>
<evidence type="ECO:0000313" key="2">
    <source>
        <dbReference type="Proteomes" id="UP000177043"/>
    </source>
</evidence>
<dbReference type="AlphaFoldDB" id="A0A1G2QFD9"/>
<accession>A0A1G2QFD9</accession>